<protein>
    <submittedName>
        <fullName evidence="7">Uncharacterized protein</fullName>
    </submittedName>
</protein>
<comment type="similarity">
    <text evidence="2">Belongs to the CD225/Dispanin family.</text>
</comment>
<organism evidence="7 8">
    <name type="scientific">Coregonus suidteri</name>
    <dbReference type="NCBI Taxonomy" id="861788"/>
    <lineage>
        <taxon>Eukaryota</taxon>
        <taxon>Metazoa</taxon>
        <taxon>Chordata</taxon>
        <taxon>Craniata</taxon>
        <taxon>Vertebrata</taxon>
        <taxon>Euteleostomi</taxon>
        <taxon>Actinopterygii</taxon>
        <taxon>Neopterygii</taxon>
        <taxon>Teleostei</taxon>
        <taxon>Protacanthopterygii</taxon>
        <taxon>Salmoniformes</taxon>
        <taxon>Salmonidae</taxon>
        <taxon>Coregoninae</taxon>
        <taxon>Coregonus</taxon>
    </lineage>
</organism>
<dbReference type="PANTHER" id="PTHR14948">
    <property type="entry name" value="NG5"/>
    <property type="match status" value="1"/>
</dbReference>
<dbReference type="InterPro" id="IPR051423">
    <property type="entry name" value="CD225/Dispanin"/>
</dbReference>
<keyword evidence="8" id="KW-1185">Reference proteome</keyword>
<reference evidence="7 8" key="1">
    <citation type="submission" date="2021-04" db="EMBL/GenBank/DDBJ databases">
        <authorList>
            <person name="De Guttry C."/>
            <person name="Zahm M."/>
            <person name="Klopp C."/>
            <person name="Cabau C."/>
            <person name="Louis A."/>
            <person name="Berthelot C."/>
            <person name="Parey E."/>
            <person name="Roest Crollius H."/>
            <person name="Montfort J."/>
            <person name="Robinson-Rechavi M."/>
            <person name="Bucao C."/>
            <person name="Bouchez O."/>
            <person name="Gislard M."/>
            <person name="Lluch J."/>
            <person name="Milhes M."/>
            <person name="Lampietro C."/>
            <person name="Lopez Roques C."/>
            <person name="Donnadieu C."/>
            <person name="Braasch I."/>
            <person name="Desvignes T."/>
            <person name="Postlethwait J."/>
            <person name="Bobe J."/>
            <person name="Wedekind C."/>
            <person name="Guiguen Y."/>
        </authorList>
    </citation>
    <scope>NUCLEOTIDE SEQUENCE [LARGE SCALE GENOMIC DNA]</scope>
    <source>
        <strain evidence="7">Cs_M1</strain>
        <tissue evidence="7">Blood</tissue>
    </source>
</reference>
<name>A0AAN8Q8V1_9TELE</name>
<dbReference type="EMBL" id="JAGTTL010000033">
    <property type="protein sequence ID" value="KAK6295625.1"/>
    <property type="molecule type" value="Genomic_DNA"/>
</dbReference>
<accession>A0AAN8Q8V1</accession>
<comment type="caution">
    <text evidence="7">The sequence shown here is derived from an EMBL/GenBank/DDBJ whole genome shotgun (WGS) entry which is preliminary data.</text>
</comment>
<evidence type="ECO:0000313" key="8">
    <source>
        <dbReference type="Proteomes" id="UP001356427"/>
    </source>
</evidence>
<evidence type="ECO:0000256" key="5">
    <source>
        <dbReference type="ARBA" id="ARBA00023136"/>
    </source>
</evidence>
<feature type="transmembrane region" description="Helical" evidence="6">
    <location>
        <begin position="60"/>
        <end position="79"/>
    </location>
</feature>
<keyword evidence="3 6" id="KW-0812">Transmembrane</keyword>
<dbReference type="Pfam" id="PF04505">
    <property type="entry name" value="CD225"/>
    <property type="match status" value="1"/>
</dbReference>
<dbReference type="PANTHER" id="PTHR14948:SF46">
    <property type="entry name" value="DISPANIN SUBFAMILY A MEMBER 2B-LIKE-RELATED"/>
    <property type="match status" value="1"/>
</dbReference>
<evidence type="ECO:0000256" key="6">
    <source>
        <dbReference type="SAM" id="Phobius"/>
    </source>
</evidence>
<keyword evidence="5 6" id="KW-0472">Membrane</keyword>
<evidence type="ECO:0000256" key="3">
    <source>
        <dbReference type="ARBA" id="ARBA00022692"/>
    </source>
</evidence>
<dbReference type="InterPro" id="IPR007593">
    <property type="entry name" value="CD225/Dispanin_fam"/>
</dbReference>
<dbReference type="GO" id="GO:0016020">
    <property type="term" value="C:membrane"/>
    <property type="evidence" value="ECO:0007669"/>
    <property type="project" value="UniProtKB-SubCell"/>
</dbReference>
<proteinExistence type="inferred from homology"/>
<gene>
    <name evidence="7" type="ORF">J4Q44_G00333380</name>
</gene>
<feature type="transmembrane region" description="Helical" evidence="6">
    <location>
        <begin position="18"/>
        <end position="39"/>
    </location>
</feature>
<dbReference type="AlphaFoldDB" id="A0AAN8Q8V1"/>
<evidence type="ECO:0000256" key="1">
    <source>
        <dbReference type="ARBA" id="ARBA00004370"/>
    </source>
</evidence>
<comment type="subcellular location">
    <subcellularLocation>
        <location evidence="1">Membrane</location>
    </subcellularLocation>
</comment>
<evidence type="ECO:0000256" key="4">
    <source>
        <dbReference type="ARBA" id="ARBA00022989"/>
    </source>
</evidence>
<keyword evidence="4 6" id="KW-1133">Transmembrane helix</keyword>
<evidence type="ECO:0000256" key="2">
    <source>
        <dbReference type="ARBA" id="ARBA00006843"/>
    </source>
</evidence>
<evidence type="ECO:0000313" key="7">
    <source>
        <dbReference type="EMBL" id="KAK6295625.1"/>
    </source>
</evidence>
<dbReference type="Proteomes" id="UP001356427">
    <property type="component" value="Unassembled WGS sequence"/>
</dbReference>
<sequence>MEGTQAHTKVPSYLGWSIFNTLCCCLPIGIVAIICSCRADKANAVGEATAAAEASRIAKILNIVGLVIGIVLLIIIVAVKLTGGA</sequence>